<dbReference type="SUPFAM" id="SSF48208">
    <property type="entry name" value="Six-hairpin glycosidases"/>
    <property type="match status" value="1"/>
</dbReference>
<dbReference type="AlphaFoldDB" id="A0A928VR87"/>
<dbReference type="InterPro" id="IPR012341">
    <property type="entry name" value="6hp_glycosidase-like_sf"/>
</dbReference>
<dbReference type="PANTHER" id="PTHR15108">
    <property type="entry name" value="N-ACYLGLUCOSAMINE-2-EPIMERASE"/>
    <property type="match status" value="1"/>
</dbReference>
<accession>A0A928VR87</accession>
<sequence>MQSRVFRSASVPAGFLLILRCGAIAAVGLTTMSARAIAATLELGSNAPVAETTAAIFQTRATVELNPATPIAQALPANLPSRGRWISHAKRDLIPFYTKPGAFGNPIGKFPSVRCNDGSAVNYSNPCPEVAGNGYLLENRHYVVTMSRQVYTYGVAFHLTGNPEYLKYAKAGVDYLRNNAFDRQNGGTHGYFDNRSQAWGPATGLRNPQELSYALLGMSFYYYLTRDAAVLANIKAAKNHIFGRYYNSSLQALQWQLQDGNGDRARDKRFQAQVDQLSYLFLVTPDLPEPLQTSWKRDIERVVNAMLRDFYAPQDNLFFLNANAPRDRDINQVGTDFGHTAKGFWTIRLAGRLLNQQNWIDFADRNGPKLLQRAYLPQEGAWAVGVNAGGSIDRSKRWWIHAELDQLGSVLALQDPAQAQYLPQTYRYWLNRFVDKNQGEVWTNIAAGSNQPIGLPKAWAWKNGYHSMEHALFGYITTSQLQQKNIRLFYAFEQRPNNNSIRPHLFTGQVRHVKVTNNPNGSKVYRVVFGNLGF</sequence>
<proteinExistence type="inferred from homology"/>
<dbReference type="EMBL" id="JADEXQ010000041">
    <property type="protein sequence ID" value="MBE9030674.1"/>
    <property type="molecule type" value="Genomic_DNA"/>
</dbReference>
<dbReference type="Pfam" id="PF07221">
    <property type="entry name" value="GlcNAc_2-epim"/>
    <property type="match status" value="1"/>
</dbReference>
<keyword evidence="4" id="KW-1185">Reference proteome</keyword>
<dbReference type="Gene3D" id="1.50.10.10">
    <property type="match status" value="1"/>
</dbReference>
<reference evidence="3" key="1">
    <citation type="submission" date="2020-10" db="EMBL/GenBank/DDBJ databases">
        <authorList>
            <person name="Castelo-Branco R."/>
            <person name="Eusebio N."/>
            <person name="Adriana R."/>
            <person name="Vieira A."/>
            <person name="Brugerolle De Fraissinette N."/>
            <person name="Rezende De Castro R."/>
            <person name="Schneider M.P."/>
            <person name="Vasconcelos V."/>
            <person name="Leao P.N."/>
        </authorList>
    </citation>
    <scope>NUCLEOTIDE SEQUENCE</scope>
    <source>
        <strain evidence="3">LEGE 11480</strain>
    </source>
</reference>
<gene>
    <name evidence="3" type="ORF">IQ266_13125</name>
</gene>
<protein>
    <submittedName>
        <fullName evidence="3">AGE family epimerase/isomerase</fullName>
    </submittedName>
</protein>
<comment type="similarity">
    <text evidence="1">Belongs to the N-acylglucosamine 2-epimerase family.</text>
</comment>
<keyword evidence="2" id="KW-0413">Isomerase</keyword>
<dbReference type="InterPro" id="IPR010819">
    <property type="entry name" value="AGE/CE"/>
</dbReference>
<evidence type="ECO:0000256" key="1">
    <source>
        <dbReference type="ARBA" id="ARBA00008558"/>
    </source>
</evidence>
<comment type="caution">
    <text evidence="3">The sequence shown here is derived from an EMBL/GenBank/DDBJ whole genome shotgun (WGS) entry which is preliminary data.</text>
</comment>
<dbReference type="InterPro" id="IPR008928">
    <property type="entry name" value="6-hairpin_glycosidase_sf"/>
</dbReference>
<dbReference type="GO" id="GO:0016853">
    <property type="term" value="F:isomerase activity"/>
    <property type="evidence" value="ECO:0007669"/>
    <property type="project" value="UniProtKB-KW"/>
</dbReference>
<organism evidence="3 4">
    <name type="scientific">Romeriopsis navalis LEGE 11480</name>
    <dbReference type="NCBI Taxonomy" id="2777977"/>
    <lineage>
        <taxon>Bacteria</taxon>
        <taxon>Bacillati</taxon>
        <taxon>Cyanobacteriota</taxon>
        <taxon>Cyanophyceae</taxon>
        <taxon>Leptolyngbyales</taxon>
        <taxon>Leptolyngbyaceae</taxon>
        <taxon>Romeriopsis</taxon>
        <taxon>Romeriopsis navalis</taxon>
    </lineage>
</organism>
<dbReference type="GO" id="GO:0005975">
    <property type="term" value="P:carbohydrate metabolic process"/>
    <property type="evidence" value="ECO:0007669"/>
    <property type="project" value="InterPro"/>
</dbReference>
<dbReference type="RefSeq" id="WP_264325503.1">
    <property type="nucleotide sequence ID" value="NZ_JADEXQ010000041.1"/>
</dbReference>
<dbReference type="Proteomes" id="UP000625316">
    <property type="component" value="Unassembled WGS sequence"/>
</dbReference>
<evidence type="ECO:0000256" key="2">
    <source>
        <dbReference type="ARBA" id="ARBA00023235"/>
    </source>
</evidence>
<name>A0A928VR87_9CYAN</name>
<evidence type="ECO:0000313" key="3">
    <source>
        <dbReference type="EMBL" id="MBE9030674.1"/>
    </source>
</evidence>
<evidence type="ECO:0000313" key="4">
    <source>
        <dbReference type="Proteomes" id="UP000625316"/>
    </source>
</evidence>